<sequence length="109" mass="12385">VPRCNQITPAGSQDSSTRRCPQPSQQPVEQVYRKEYDQGANRKNQQQNCYPFDLATPLFSSSRILVIDHLLSAEFFSMLMLPRLTRAHNTLCLTAHRRSPKNSASLAPR</sequence>
<gene>
    <name evidence="2" type="ORF">METZ01_LOCUS103424</name>
</gene>
<feature type="compositionally biased region" description="Polar residues" evidence="1">
    <location>
        <begin position="1"/>
        <end position="28"/>
    </location>
</feature>
<reference evidence="2" key="1">
    <citation type="submission" date="2018-05" db="EMBL/GenBank/DDBJ databases">
        <authorList>
            <person name="Lanie J.A."/>
            <person name="Ng W.-L."/>
            <person name="Kazmierczak K.M."/>
            <person name="Andrzejewski T.M."/>
            <person name="Davidsen T.M."/>
            <person name="Wayne K.J."/>
            <person name="Tettelin H."/>
            <person name="Glass J.I."/>
            <person name="Rusch D."/>
            <person name="Podicherti R."/>
            <person name="Tsui H.-C.T."/>
            <person name="Winkler M.E."/>
        </authorList>
    </citation>
    <scope>NUCLEOTIDE SEQUENCE</scope>
</reference>
<proteinExistence type="predicted"/>
<name>A0A381WDH4_9ZZZZ</name>
<evidence type="ECO:0000256" key="1">
    <source>
        <dbReference type="SAM" id="MobiDB-lite"/>
    </source>
</evidence>
<organism evidence="2">
    <name type="scientific">marine metagenome</name>
    <dbReference type="NCBI Taxonomy" id="408172"/>
    <lineage>
        <taxon>unclassified sequences</taxon>
        <taxon>metagenomes</taxon>
        <taxon>ecological metagenomes</taxon>
    </lineage>
</organism>
<feature type="non-terminal residue" evidence="2">
    <location>
        <position position="1"/>
    </location>
</feature>
<feature type="region of interest" description="Disordered" evidence="1">
    <location>
        <begin position="1"/>
        <end position="29"/>
    </location>
</feature>
<protein>
    <submittedName>
        <fullName evidence="2">Uncharacterized protein</fullName>
    </submittedName>
</protein>
<dbReference type="EMBL" id="UINC01011458">
    <property type="protein sequence ID" value="SVA50570.1"/>
    <property type="molecule type" value="Genomic_DNA"/>
</dbReference>
<dbReference type="AlphaFoldDB" id="A0A381WDH4"/>
<evidence type="ECO:0000313" key="2">
    <source>
        <dbReference type="EMBL" id="SVA50570.1"/>
    </source>
</evidence>
<accession>A0A381WDH4</accession>